<keyword evidence="1" id="KW-0472">Membrane</keyword>
<accession>A0A8H6XIU4</accession>
<keyword evidence="4" id="KW-1185">Reference proteome</keyword>
<gene>
    <name evidence="3" type="ORF">MVEN_01864800</name>
</gene>
<feature type="transmembrane region" description="Helical" evidence="1">
    <location>
        <begin position="184"/>
        <end position="205"/>
    </location>
</feature>
<organism evidence="3 4">
    <name type="scientific">Mycena venus</name>
    <dbReference type="NCBI Taxonomy" id="2733690"/>
    <lineage>
        <taxon>Eukaryota</taxon>
        <taxon>Fungi</taxon>
        <taxon>Dikarya</taxon>
        <taxon>Basidiomycota</taxon>
        <taxon>Agaricomycotina</taxon>
        <taxon>Agaricomycetes</taxon>
        <taxon>Agaricomycetidae</taxon>
        <taxon>Agaricales</taxon>
        <taxon>Marasmiineae</taxon>
        <taxon>Mycenaceae</taxon>
        <taxon>Mycena</taxon>
    </lineage>
</organism>
<dbReference type="OrthoDB" id="3235960at2759"/>
<feature type="transmembrane region" description="Helical" evidence="1">
    <location>
        <begin position="123"/>
        <end position="142"/>
    </location>
</feature>
<protein>
    <recommendedName>
        <fullName evidence="2">DUF6535 domain-containing protein</fullName>
    </recommendedName>
</protein>
<dbReference type="EMBL" id="JACAZI010000018">
    <property type="protein sequence ID" value="KAF7341287.1"/>
    <property type="molecule type" value="Genomic_DNA"/>
</dbReference>
<feature type="transmembrane region" description="Helical" evidence="1">
    <location>
        <begin position="211"/>
        <end position="232"/>
    </location>
</feature>
<keyword evidence="1" id="KW-1133">Transmembrane helix</keyword>
<reference evidence="3" key="1">
    <citation type="submission" date="2020-05" db="EMBL/GenBank/DDBJ databases">
        <title>Mycena genomes resolve the evolution of fungal bioluminescence.</title>
        <authorList>
            <person name="Tsai I.J."/>
        </authorList>
    </citation>
    <scope>NUCLEOTIDE SEQUENCE</scope>
    <source>
        <strain evidence="3">CCC161011</strain>
    </source>
</reference>
<feature type="domain" description="DUF6535" evidence="2">
    <location>
        <begin position="29"/>
        <end position="205"/>
    </location>
</feature>
<evidence type="ECO:0000259" key="2">
    <source>
        <dbReference type="Pfam" id="PF20153"/>
    </source>
</evidence>
<evidence type="ECO:0000256" key="1">
    <source>
        <dbReference type="SAM" id="Phobius"/>
    </source>
</evidence>
<comment type="caution">
    <text evidence="3">The sequence shown here is derived from an EMBL/GenBank/DDBJ whole genome shotgun (WGS) entry which is preliminary data.</text>
</comment>
<dbReference type="Proteomes" id="UP000620124">
    <property type="component" value="Unassembled WGS sequence"/>
</dbReference>
<evidence type="ECO:0000313" key="4">
    <source>
        <dbReference type="Proteomes" id="UP000620124"/>
    </source>
</evidence>
<evidence type="ECO:0000313" key="3">
    <source>
        <dbReference type="EMBL" id="KAF7341287.1"/>
    </source>
</evidence>
<dbReference type="InterPro" id="IPR045338">
    <property type="entry name" value="DUF6535"/>
</dbReference>
<dbReference type="Pfam" id="PF20153">
    <property type="entry name" value="DUF6535"/>
    <property type="match status" value="1"/>
</dbReference>
<name>A0A8H6XIU4_9AGAR</name>
<keyword evidence="1" id="KW-0812">Transmembrane</keyword>
<feature type="transmembrane region" description="Helical" evidence="1">
    <location>
        <begin position="53"/>
        <end position="70"/>
    </location>
</feature>
<proteinExistence type="predicted"/>
<dbReference type="AlphaFoldDB" id="A0A8H6XIU4"/>
<sequence length="632" mass="72002">MDVEQKGNGAAQEQRAVDPGDEAAATKLWTVYISEAEKYDKGLVESWKSDMQGMLIFAGLFSASLTAFLIESYKTLNVDSGDATVQLLARISQQLEASANGSKFPVPPSASFTPGTSSLICNALWFISLGLSLTCALIATLLDQWARDFLHRSEICSAPLIRARIFSYLYYGLKRFNMHTVVEIIPLLLHASLFLFFSGLVAFLIPVDLIMTAIASLILLAVVTIYFVFTLLPLQYFDCPYRTPLSGVFWRLLQCYRRIRVHSTTESILLAHETMVAAMARQAVEESDGRKSRDGRALIWTVKSLSDDSELEPFVEGIPDVLWGAPSPHFPAPSNQRYPYAEHMRELVLEPNVRLCDRIESYMGSCDTGLLSPEARKRRLVASYRSLWASATLFHPTQFPTQPPLDFSRWTRFFKDEEDPEILHYSLSAQALLSWSSFNANECRVAEFSQYLVKCRNAIDQGLEPDKRPITSFVMDFPWWHPLSLNTVTEGELTVDRISAMQTAIDTAQCKIYFKYLECVAGQASEPYLWRETLQLLEMSSFKFSKCQWRLEQALDNVFNTLINKFNTEQLHWYWIDGIVHDLFCLWTPIGSTVISLGIIKYLRRFELRARLFVLLSSHPLNYHHSQIELTN</sequence>